<dbReference type="KEGG" id="fpl:Ferp_0482"/>
<organism evidence="2 3">
    <name type="scientific">Ferroglobus placidus (strain DSM 10642 / AEDII12DO)</name>
    <dbReference type="NCBI Taxonomy" id="589924"/>
    <lineage>
        <taxon>Archaea</taxon>
        <taxon>Methanobacteriati</taxon>
        <taxon>Methanobacteriota</taxon>
        <taxon>Archaeoglobi</taxon>
        <taxon>Archaeoglobales</taxon>
        <taxon>Archaeoglobaceae</taxon>
        <taxon>Ferroglobus</taxon>
    </lineage>
</organism>
<dbReference type="EMBL" id="CP001899">
    <property type="protein sequence ID" value="ADC64656.1"/>
    <property type="molecule type" value="Genomic_DNA"/>
</dbReference>
<dbReference type="STRING" id="589924.Ferp_0482"/>
<proteinExistence type="predicted"/>
<sequence length="227" mass="25378">MIAEDSGGDSGGEGAGRVEGGGVEEKLCRIKKYEEKRREYAERYKPMITEKFTKLLDRITALLSEYDVEIDDPSIAIPAEAKKYREKECVVYPAVLKREGGRAKLYFVYRNDEGVVDVVEARSAPLVDVLAVSSVMDKFQSMVEEAIIDAMLERSREDYEKITGFMKRAGEAYNRYAKLFDAIKTVSSAGMGQEQREQEEQEEEGESEGEGVGVEKRERGGEGGGEE</sequence>
<feature type="region of interest" description="Disordered" evidence="1">
    <location>
        <begin position="188"/>
        <end position="227"/>
    </location>
</feature>
<reference evidence="3" key="1">
    <citation type="submission" date="2010-02" db="EMBL/GenBank/DDBJ databases">
        <title>Complete sequence of Ferroglobus placidus DSM 10642.</title>
        <authorList>
            <consortium name="US DOE Joint Genome Institute"/>
            <person name="Lucas S."/>
            <person name="Copeland A."/>
            <person name="Lapidus A."/>
            <person name="Cheng J.-F."/>
            <person name="Bruce D."/>
            <person name="Goodwin L."/>
            <person name="Pitluck S."/>
            <person name="Saunders E."/>
            <person name="Brettin T."/>
            <person name="Detter J.C."/>
            <person name="Han C."/>
            <person name="Tapia R."/>
            <person name="Larimer F."/>
            <person name="Land M."/>
            <person name="Hauser L."/>
            <person name="Kyrpides N."/>
            <person name="Ivanova N."/>
            <person name="Holmes D."/>
            <person name="Lovley D."/>
            <person name="Kyrpides N."/>
            <person name="Anderson I.J."/>
            <person name="Woyke T."/>
        </authorList>
    </citation>
    <scope>NUCLEOTIDE SEQUENCE [LARGE SCALE GENOMIC DNA]</scope>
    <source>
        <strain evidence="3">DSM 10642 / AEDII12DO</strain>
    </source>
</reference>
<evidence type="ECO:0000256" key="1">
    <source>
        <dbReference type="SAM" id="MobiDB-lite"/>
    </source>
</evidence>
<dbReference type="AlphaFoldDB" id="D3S323"/>
<dbReference type="PaxDb" id="589924-Ferp_0482"/>
<reference evidence="2 3" key="2">
    <citation type="journal article" date="2011" name="Stand. Genomic Sci.">
        <title>Complete genome sequence of Ferroglobus placidus AEDII12DO.</title>
        <authorList>
            <person name="Anderson I."/>
            <person name="Risso C."/>
            <person name="Holmes D."/>
            <person name="Lucas S."/>
            <person name="Copeland A."/>
            <person name="Lapidus A."/>
            <person name="Cheng J.F."/>
            <person name="Bruce D."/>
            <person name="Goodwin L."/>
            <person name="Pitluck S."/>
            <person name="Saunders E."/>
            <person name="Brettin T."/>
            <person name="Detter J.C."/>
            <person name="Han C."/>
            <person name="Tapia R."/>
            <person name="Larimer F."/>
            <person name="Land M."/>
            <person name="Hauser L."/>
            <person name="Woyke T."/>
            <person name="Lovley D."/>
            <person name="Kyrpides N."/>
            <person name="Ivanova N."/>
        </authorList>
    </citation>
    <scope>NUCLEOTIDE SEQUENCE [LARGE SCALE GENOMIC DNA]</scope>
    <source>
        <strain evidence="3">DSM 10642 / AEDII12DO</strain>
    </source>
</reference>
<keyword evidence="3" id="KW-1185">Reference proteome</keyword>
<dbReference type="HOGENOM" id="CLU_1217533_0_0_2"/>
<gene>
    <name evidence="2" type="ordered locus">Ferp_0482</name>
</gene>
<evidence type="ECO:0000313" key="3">
    <source>
        <dbReference type="Proteomes" id="UP000002613"/>
    </source>
</evidence>
<dbReference type="GeneID" id="8777982"/>
<dbReference type="RefSeq" id="WP_012965002.1">
    <property type="nucleotide sequence ID" value="NC_013849.1"/>
</dbReference>
<evidence type="ECO:0000313" key="2">
    <source>
        <dbReference type="EMBL" id="ADC64656.1"/>
    </source>
</evidence>
<feature type="compositionally biased region" description="Acidic residues" evidence="1">
    <location>
        <begin position="197"/>
        <end position="209"/>
    </location>
</feature>
<protein>
    <submittedName>
        <fullName evidence="2">Uncharacterized protein</fullName>
    </submittedName>
</protein>
<dbReference type="Proteomes" id="UP000002613">
    <property type="component" value="Chromosome"/>
</dbReference>
<name>D3S323_FERPA</name>
<accession>D3S323</accession>